<dbReference type="Gene3D" id="3.40.50.1820">
    <property type="entry name" value="alpha/beta hydrolase"/>
    <property type="match status" value="1"/>
</dbReference>
<evidence type="ECO:0000256" key="1">
    <source>
        <dbReference type="ARBA" id="ARBA00022801"/>
    </source>
</evidence>
<dbReference type="AlphaFoldDB" id="A0A7W7U7E2"/>
<dbReference type="InterPro" id="IPR000073">
    <property type="entry name" value="AB_hydrolase_1"/>
</dbReference>
<reference evidence="3 4" key="1">
    <citation type="submission" date="2020-08" db="EMBL/GenBank/DDBJ databases">
        <title>Genomic Encyclopedia of Type Strains, Phase III (KMG-III): the genomes of soil and plant-associated and newly described type strains.</title>
        <authorList>
            <person name="Whitman W."/>
        </authorList>
    </citation>
    <scope>NUCLEOTIDE SEQUENCE [LARGE SCALE GENOMIC DNA]</scope>
    <source>
        <strain evidence="3 4">SFB5A</strain>
    </source>
</reference>
<dbReference type="Proteomes" id="UP000582643">
    <property type="component" value="Unassembled WGS sequence"/>
</dbReference>
<evidence type="ECO:0000259" key="2">
    <source>
        <dbReference type="Pfam" id="PF00561"/>
    </source>
</evidence>
<dbReference type="EMBL" id="JACHJY010000013">
    <property type="protein sequence ID" value="MBB4986453.1"/>
    <property type="molecule type" value="Genomic_DNA"/>
</dbReference>
<dbReference type="RefSeq" id="WP_116163417.1">
    <property type="nucleotide sequence ID" value="NZ_JACHJY010000013.1"/>
</dbReference>
<keyword evidence="4" id="KW-1185">Reference proteome</keyword>
<accession>A0A7W7U7E2</accession>
<proteinExistence type="predicted"/>
<name>A0A7W7U7E2_9ACTN</name>
<dbReference type="PRINTS" id="PR00111">
    <property type="entry name" value="ABHYDROLASE"/>
</dbReference>
<gene>
    <name evidence="3" type="ORF">GGE06_007421</name>
</gene>
<sequence>MAAVAVHSAVLGEGRPTLPYAEAGSPGGVPLVLVHGYLDSWWTFEPLLRGLPPGLHAYAPTQRGHGDADKPPDGYLPEDFAEDLVAFLDSVGIERAVLVGGSSGGVQARIVAGRRPDRVAGLVLLGVPATLADKPQAAAFWETVRELRDPVDPALAMDFADGLTATPVARGFLKTVADENLKAPAHVWRETLRGLLETDLRATLAGILVPTLVVWGDRDPLLTREDQQTILDTIPDSRLLVYEGVGHVPYWEAPERVLRDLTAFMADRM</sequence>
<keyword evidence="1" id="KW-0378">Hydrolase</keyword>
<dbReference type="SUPFAM" id="SSF53474">
    <property type="entry name" value="alpha/beta-Hydrolases"/>
    <property type="match status" value="1"/>
</dbReference>
<dbReference type="PANTHER" id="PTHR43798">
    <property type="entry name" value="MONOACYLGLYCEROL LIPASE"/>
    <property type="match status" value="1"/>
</dbReference>
<comment type="caution">
    <text evidence="3">The sequence shown here is derived from an EMBL/GenBank/DDBJ whole genome shotgun (WGS) entry which is preliminary data.</text>
</comment>
<dbReference type="InterPro" id="IPR050266">
    <property type="entry name" value="AB_hydrolase_sf"/>
</dbReference>
<evidence type="ECO:0000313" key="3">
    <source>
        <dbReference type="EMBL" id="MBB4986453.1"/>
    </source>
</evidence>
<dbReference type="Pfam" id="PF00561">
    <property type="entry name" value="Abhydrolase_1"/>
    <property type="match status" value="1"/>
</dbReference>
<dbReference type="GO" id="GO:0016020">
    <property type="term" value="C:membrane"/>
    <property type="evidence" value="ECO:0007669"/>
    <property type="project" value="TreeGrafter"/>
</dbReference>
<dbReference type="InterPro" id="IPR029058">
    <property type="entry name" value="AB_hydrolase_fold"/>
</dbReference>
<dbReference type="GO" id="GO:0016787">
    <property type="term" value="F:hydrolase activity"/>
    <property type="evidence" value="ECO:0007669"/>
    <property type="project" value="UniProtKB-KW"/>
</dbReference>
<organism evidence="3 4">
    <name type="scientific">Streptomyces nymphaeiformis</name>
    <dbReference type="NCBI Taxonomy" id="2663842"/>
    <lineage>
        <taxon>Bacteria</taxon>
        <taxon>Bacillati</taxon>
        <taxon>Actinomycetota</taxon>
        <taxon>Actinomycetes</taxon>
        <taxon>Kitasatosporales</taxon>
        <taxon>Streptomycetaceae</taxon>
        <taxon>Streptomyces</taxon>
    </lineage>
</organism>
<dbReference type="PANTHER" id="PTHR43798:SF31">
    <property type="entry name" value="AB HYDROLASE SUPERFAMILY PROTEIN YCLE"/>
    <property type="match status" value="1"/>
</dbReference>
<protein>
    <submittedName>
        <fullName evidence="3">Pimeloyl-ACP methyl ester carboxylesterase</fullName>
    </submittedName>
</protein>
<evidence type="ECO:0000313" key="4">
    <source>
        <dbReference type="Proteomes" id="UP000582643"/>
    </source>
</evidence>
<feature type="domain" description="AB hydrolase-1" evidence="2">
    <location>
        <begin position="30"/>
        <end position="254"/>
    </location>
</feature>